<feature type="compositionally biased region" description="Polar residues" evidence="1">
    <location>
        <begin position="1"/>
        <end position="18"/>
    </location>
</feature>
<reference evidence="2 3" key="1">
    <citation type="submission" date="2016-07" db="EMBL/GenBank/DDBJ databases">
        <title>Pervasive Adenine N6-methylation of Active Genes in Fungi.</title>
        <authorList>
            <consortium name="DOE Joint Genome Institute"/>
            <person name="Mondo S.J."/>
            <person name="Dannebaum R.O."/>
            <person name="Kuo R.C."/>
            <person name="Labutti K."/>
            <person name="Haridas S."/>
            <person name="Kuo A."/>
            <person name="Salamov A."/>
            <person name="Ahrendt S.R."/>
            <person name="Lipzen A."/>
            <person name="Sullivan W."/>
            <person name="Andreopoulos W.B."/>
            <person name="Clum A."/>
            <person name="Lindquist E."/>
            <person name="Daum C."/>
            <person name="Ramamoorthy G.K."/>
            <person name="Gryganskyi A."/>
            <person name="Culley D."/>
            <person name="Magnuson J.K."/>
            <person name="James T.Y."/>
            <person name="O'Malley M.A."/>
            <person name="Stajich J.E."/>
            <person name="Spatafora J.W."/>
            <person name="Visel A."/>
            <person name="Grigoriev I.V."/>
        </authorList>
    </citation>
    <scope>NUCLEOTIDE SEQUENCE [LARGE SCALE GENOMIC DNA]</scope>
    <source>
        <strain evidence="2 3">NRRL 1336</strain>
    </source>
</reference>
<dbReference type="Proteomes" id="UP000193560">
    <property type="component" value="Unassembled WGS sequence"/>
</dbReference>
<evidence type="ECO:0000313" key="3">
    <source>
        <dbReference type="Proteomes" id="UP000193560"/>
    </source>
</evidence>
<proteinExistence type="predicted"/>
<gene>
    <name evidence="2" type="ORF">BCR42DRAFT_424232</name>
</gene>
<protein>
    <submittedName>
        <fullName evidence="2">Uncharacterized protein</fullName>
    </submittedName>
</protein>
<evidence type="ECO:0000256" key="1">
    <source>
        <dbReference type="SAM" id="MobiDB-lite"/>
    </source>
</evidence>
<feature type="region of interest" description="Disordered" evidence="1">
    <location>
        <begin position="1"/>
        <end position="44"/>
    </location>
</feature>
<comment type="caution">
    <text evidence="2">The sequence shown here is derived from an EMBL/GenBank/DDBJ whole genome shotgun (WGS) entry which is preliminary data.</text>
</comment>
<accession>A0A1X2I400</accession>
<sequence length="80" mass="8675">MQTDSRFTQHSKLSGIMQSSTSTPENSGSSSNSSTSSSLSSFSTNDRVSMNVTYTFCSSCGVDTTIFSHEDHCPKARQHQ</sequence>
<keyword evidence="3" id="KW-1185">Reference proteome</keyword>
<feature type="compositionally biased region" description="Low complexity" evidence="1">
    <location>
        <begin position="19"/>
        <end position="44"/>
    </location>
</feature>
<name>A0A1X2I400_9FUNG</name>
<evidence type="ECO:0000313" key="2">
    <source>
        <dbReference type="EMBL" id="ORZ08895.1"/>
    </source>
</evidence>
<dbReference type="EMBL" id="MCGE01000029">
    <property type="protein sequence ID" value="ORZ08895.1"/>
    <property type="molecule type" value="Genomic_DNA"/>
</dbReference>
<dbReference type="OrthoDB" id="2285073at2759"/>
<organism evidence="2 3">
    <name type="scientific">Absidia repens</name>
    <dbReference type="NCBI Taxonomy" id="90262"/>
    <lineage>
        <taxon>Eukaryota</taxon>
        <taxon>Fungi</taxon>
        <taxon>Fungi incertae sedis</taxon>
        <taxon>Mucoromycota</taxon>
        <taxon>Mucoromycotina</taxon>
        <taxon>Mucoromycetes</taxon>
        <taxon>Mucorales</taxon>
        <taxon>Cunninghamellaceae</taxon>
        <taxon>Absidia</taxon>
    </lineage>
</organism>
<dbReference type="AlphaFoldDB" id="A0A1X2I400"/>